<gene>
    <name evidence="2" type="ORF">B0F90DRAFT_1235979</name>
</gene>
<keyword evidence="3" id="KW-1185">Reference proteome</keyword>
<comment type="caution">
    <text evidence="2">The sequence shown here is derived from an EMBL/GenBank/DDBJ whole genome shotgun (WGS) entry which is preliminary data.</text>
</comment>
<dbReference type="EMBL" id="WTXG01000007">
    <property type="protein sequence ID" value="KAI0304308.1"/>
    <property type="molecule type" value="Genomic_DNA"/>
</dbReference>
<evidence type="ECO:0000256" key="1">
    <source>
        <dbReference type="SAM" id="Phobius"/>
    </source>
</evidence>
<sequence length="91" mass="9950">MPLCENNWRSFGAWLSGPPVVSVSLFVSPVPGTGWNAGPSFVADCSKNRLILLFVFFHLSLVLAAAPANLDIRLVRNGYLISFRKPNSFPS</sequence>
<feature type="transmembrane region" description="Helical" evidence="1">
    <location>
        <begin position="12"/>
        <end position="30"/>
    </location>
</feature>
<evidence type="ECO:0000313" key="3">
    <source>
        <dbReference type="Proteomes" id="UP001203297"/>
    </source>
</evidence>
<keyword evidence="1" id="KW-0472">Membrane</keyword>
<feature type="transmembrane region" description="Helical" evidence="1">
    <location>
        <begin position="50"/>
        <end position="70"/>
    </location>
</feature>
<keyword evidence="1" id="KW-0812">Transmembrane</keyword>
<dbReference type="AlphaFoldDB" id="A0AAD4M6R8"/>
<evidence type="ECO:0000313" key="2">
    <source>
        <dbReference type="EMBL" id="KAI0304308.1"/>
    </source>
</evidence>
<accession>A0AAD4M6R8</accession>
<dbReference type="Proteomes" id="UP001203297">
    <property type="component" value="Unassembled WGS sequence"/>
</dbReference>
<keyword evidence="1" id="KW-1133">Transmembrane helix</keyword>
<proteinExistence type="predicted"/>
<organism evidence="2 3">
    <name type="scientific">Multifurca ochricompacta</name>
    <dbReference type="NCBI Taxonomy" id="376703"/>
    <lineage>
        <taxon>Eukaryota</taxon>
        <taxon>Fungi</taxon>
        <taxon>Dikarya</taxon>
        <taxon>Basidiomycota</taxon>
        <taxon>Agaricomycotina</taxon>
        <taxon>Agaricomycetes</taxon>
        <taxon>Russulales</taxon>
        <taxon>Russulaceae</taxon>
        <taxon>Multifurca</taxon>
    </lineage>
</organism>
<protein>
    <submittedName>
        <fullName evidence="2">Uncharacterized protein</fullName>
    </submittedName>
</protein>
<name>A0AAD4M6R8_9AGAM</name>
<reference evidence="2" key="1">
    <citation type="journal article" date="2022" name="New Phytol.">
        <title>Evolutionary transition to the ectomycorrhizal habit in the genomes of a hyperdiverse lineage of mushroom-forming fungi.</title>
        <authorList>
            <person name="Looney B."/>
            <person name="Miyauchi S."/>
            <person name="Morin E."/>
            <person name="Drula E."/>
            <person name="Courty P.E."/>
            <person name="Kohler A."/>
            <person name="Kuo A."/>
            <person name="LaButti K."/>
            <person name="Pangilinan J."/>
            <person name="Lipzen A."/>
            <person name="Riley R."/>
            <person name="Andreopoulos W."/>
            <person name="He G."/>
            <person name="Johnson J."/>
            <person name="Nolan M."/>
            <person name="Tritt A."/>
            <person name="Barry K.W."/>
            <person name="Grigoriev I.V."/>
            <person name="Nagy L.G."/>
            <person name="Hibbett D."/>
            <person name="Henrissat B."/>
            <person name="Matheny P.B."/>
            <person name="Labbe J."/>
            <person name="Martin F.M."/>
        </authorList>
    </citation>
    <scope>NUCLEOTIDE SEQUENCE</scope>
    <source>
        <strain evidence="2">BPL690</strain>
    </source>
</reference>